<reference evidence="1 2" key="1">
    <citation type="journal article" date="2017" name="Nat. Commun.">
        <title>Genome assembly with in vitro proximity ligation data and whole-genome triplication in lettuce.</title>
        <authorList>
            <person name="Reyes-Chin-Wo S."/>
            <person name="Wang Z."/>
            <person name="Yang X."/>
            <person name="Kozik A."/>
            <person name="Arikit S."/>
            <person name="Song C."/>
            <person name="Xia L."/>
            <person name="Froenicke L."/>
            <person name="Lavelle D.O."/>
            <person name="Truco M.J."/>
            <person name="Xia R."/>
            <person name="Zhu S."/>
            <person name="Xu C."/>
            <person name="Xu H."/>
            <person name="Xu X."/>
            <person name="Cox K."/>
            <person name="Korf I."/>
            <person name="Meyers B.C."/>
            <person name="Michelmore R.W."/>
        </authorList>
    </citation>
    <scope>NUCLEOTIDE SEQUENCE [LARGE SCALE GENOMIC DNA]</scope>
    <source>
        <strain evidence="2">cv. Salinas</strain>
        <tissue evidence="1">Seedlings</tissue>
    </source>
</reference>
<dbReference type="EMBL" id="NBSK02000002">
    <property type="protein sequence ID" value="KAJ0220915.1"/>
    <property type="molecule type" value="Genomic_DNA"/>
</dbReference>
<keyword evidence="2" id="KW-1185">Reference proteome</keyword>
<gene>
    <name evidence="1" type="ORF">LSAT_V11C200080440</name>
</gene>
<dbReference type="AlphaFoldDB" id="A0A9R1XN01"/>
<dbReference type="PANTHER" id="PTHR31635:SF196">
    <property type="entry name" value="REVERSE TRANSCRIPTASE DOMAIN-CONTAINING PROTEIN-RELATED"/>
    <property type="match status" value="1"/>
</dbReference>
<name>A0A9R1XN01_LACSA</name>
<protein>
    <recommendedName>
        <fullName evidence="3">Reverse transcriptase domain-containing protein</fullName>
    </recommendedName>
</protein>
<accession>A0A9R1XN01</accession>
<organism evidence="1 2">
    <name type="scientific">Lactuca sativa</name>
    <name type="common">Garden lettuce</name>
    <dbReference type="NCBI Taxonomy" id="4236"/>
    <lineage>
        <taxon>Eukaryota</taxon>
        <taxon>Viridiplantae</taxon>
        <taxon>Streptophyta</taxon>
        <taxon>Embryophyta</taxon>
        <taxon>Tracheophyta</taxon>
        <taxon>Spermatophyta</taxon>
        <taxon>Magnoliopsida</taxon>
        <taxon>eudicotyledons</taxon>
        <taxon>Gunneridae</taxon>
        <taxon>Pentapetalae</taxon>
        <taxon>asterids</taxon>
        <taxon>campanulids</taxon>
        <taxon>Asterales</taxon>
        <taxon>Asteraceae</taxon>
        <taxon>Cichorioideae</taxon>
        <taxon>Cichorieae</taxon>
        <taxon>Lactucinae</taxon>
        <taxon>Lactuca</taxon>
    </lineage>
</organism>
<proteinExistence type="predicted"/>
<evidence type="ECO:0000313" key="1">
    <source>
        <dbReference type="EMBL" id="KAJ0220915.1"/>
    </source>
</evidence>
<dbReference type="PANTHER" id="PTHR31635">
    <property type="entry name" value="REVERSE TRANSCRIPTASE DOMAIN-CONTAINING PROTEIN-RELATED"/>
    <property type="match status" value="1"/>
</dbReference>
<dbReference type="Proteomes" id="UP000235145">
    <property type="component" value="Unassembled WGS sequence"/>
</dbReference>
<comment type="caution">
    <text evidence="1">The sequence shown here is derived from an EMBL/GenBank/DDBJ whole genome shotgun (WGS) entry which is preliminary data.</text>
</comment>
<evidence type="ECO:0008006" key="3">
    <source>
        <dbReference type="Google" id="ProtNLM"/>
    </source>
</evidence>
<sequence>MKHFTACLSWGYLDSVMEQMEFGGKWRSWIRGFLSSARASVIVNGSTTKEFALERGIQQGEPLSPFRFILVVEVLNIVTEEVAEQKISKGITLPNMGPEHILLCWFPTFHVSGNASGGCHVKNITLELPYK</sequence>
<evidence type="ECO:0000313" key="2">
    <source>
        <dbReference type="Proteomes" id="UP000235145"/>
    </source>
</evidence>